<keyword evidence="2" id="KW-1185">Reference proteome</keyword>
<dbReference type="AlphaFoldDB" id="A0AAD2G0H3"/>
<dbReference type="EMBL" id="CAKOGP040001981">
    <property type="protein sequence ID" value="CAJ1959154.1"/>
    <property type="molecule type" value="Genomic_DNA"/>
</dbReference>
<proteinExistence type="predicted"/>
<reference evidence="1" key="1">
    <citation type="submission" date="2023-08" db="EMBL/GenBank/DDBJ databases">
        <authorList>
            <person name="Audoor S."/>
            <person name="Bilcke G."/>
        </authorList>
    </citation>
    <scope>NUCLEOTIDE SEQUENCE</scope>
</reference>
<organism evidence="1 2">
    <name type="scientific">Cylindrotheca closterium</name>
    <dbReference type="NCBI Taxonomy" id="2856"/>
    <lineage>
        <taxon>Eukaryota</taxon>
        <taxon>Sar</taxon>
        <taxon>Stramenopiles</taxon>
        <taxon>Ochrophyta</taxon>
        <taxon>Bacillariophyta</taxon>
        <taxon>Bacillariophyceae</taxon>
        <taxon>Bacillariophycidae</taxon>
        <taxon>Bacillariales</taxon>
        <taxon>Bacillariaceae</taxon>
        <taxon>Cylindrotheca</taxon>
    </lineage>
</organism>
<accession>A0AAD2G0H3</accession>
<dbReference type="Proteomes" id="UP001295423">
    <property type="component" value="Unassembled WGS sequence"/>
</dbReference>
<name>A0AAD2G0H3_9STRA</name>
<protein>
    <submittedName>
        <fullName evidence="1">Uncharacterized protein</fullName>
    </submittedName>
</protein>
<evidence type="ECO:0000313" key="1">
    <source>
        <dbReference type="EMBL" id="CAJ1959154.1"/>
    </source>
</evidence>
<comment type="caution">
    <text evidence="1">The sequence shown here is derived from an EMBL/GenBank/DDBJ whole genome shotgun (WGS) entry which is preliminary data.</text>
</comment>
<gene>
    <name evidence="1" type="ORF">CYCCA115_LOCUS17577</name>
</gene>
<evidence type="ECO:0000313" key="2">
    <source>
        <dbReference type="Proteomes" id="UP001295423"/>
    </source>
</evidence>
<sequence length="259" mass="29238">MIRLKGQEEWFFDTDPYLLIVPILSSKNAVAWQGEGYEALFIIGTPKPPNEMGCNTVPFDGNRSEGLDHEDVLDSKGMISCVSSNVTLWEEGTTASEEEIETARKLLETAVLGLAHCVIRDAEQYKYDWNEQERSAMSKLKNSRVVPPDPKQVWVPSAMKRSNAEDHLRVRKIAFESCNAAVGKSHVGHRAPDPMLLIAKAANNWAAAHHQRLLPPGAEEEEDDMSERIFMEMESQQEHLMCMRREQMDTDVPGMVIGW</sequence>